<dbReference type="Proteomes" id="UP000446768">
    <property type="component" value="Unassembled WGS sequence"/>
</dbReference>
<dbReference type="EMBL" id="WKJJ01000027">
    <property type="protein sequence ID" value="MRV76067.1"/>
    <property type="molecule type" value="Genomic_DNA"/>
</dbReference>
<dbReference type="AlphaFoldDB" id="A0A7X2LXC6"/>
<comment type="caution">
    <text evidence="1">The sequence shown here is derived from an EMBL/GenBank/DDBJ whole genome shotgun (WGS) entry which is preliminary data.</text>
</comment>
<evidence type="ECO:0000313" key="1">
    <source>
        <dbReference type="EMBL" id="MRV76067.1"/>
    </source>
</evidence>
<sequence>MDYQIIFFCANNQINSISGAHRHTAVYLPNDRAAFSTGAADTLLSTNGPAGALRSAGHSALPPGVYYRSDLGFGHCVLTSTTRAGVTLSEVRTHATSWSAAHPTTGSTHYPHNCRGYADDFIRNFSTSLSSAEELRRGLQALFDRCKS</sequence>
<accession>A0A7X2LXC6</accession>
<reference evidence="1 2" key="1">
    <citation type="submission" date="2019-11" db="EMBL/GenBank/DDBJ databases">
        <title>Novel species isolated from a subtropical stream in China.</title>
        <authorList>
            <person name="Lu H."/>
        </authorList>
    </citation>
    <scope>NUCLEOTIDE SEQUENCE [LARGE SCALE GENOMIC DNA]</scope>
    <source>
        <strain evidence="1 2">FT92W</strain>
    </source>
</reference>
<dbReference type="RefSeq" id="WP_154381222.1">
    <property type="nucleotide sequence ID" value="NZ_WKJJ01000027.1"/>
</dbReference>
<gene>
    <name evidence="1" type="ORF">GJ700_30570</name>
</gene>
<organism evidence="1 2">
    <name type="scientific">Pseudoduganella rivuli</name>
    <dbReference type="NCBI Taxonomy" id="2666085"/>
    <lineage>
        <taxon>Bacteria</taxon>
        <taxon>Pseudomonadati</taxon>
        <taxon>Pseudomonadota</taxon>
        <taxon>Betaproteobacteria</taxon>
        <taxon>Burkholderiales</taxon>
        <taxon>Oxalobacteraceae</taxon>
        <taxon>Telluria group</taxon>
        <taxon>Pseudoduganella</taxon>
    </lineage>
</organism>
<evidence type="ECO:0000313" key="2">
    <source>
        <dbReference type="Proteomes" id="UP000446768"/>
    </source>
</evidence>
<name>A0A7X2LXC6_9BURK</name>
<keyword evidence="2" id="KW-1185">Reference proteome</keyword>
<protein>
    <submittedName>
        <fullName evidence="1">Uncharacterized protein</fullName>
    </submittedName>
</protein>
<proteinExistence type="predicted"/>